<dbReference type="EC" id="5.6.2.4" evidence="7"/>
<evidence type="ECO:0000256" key="9">
    <source>
        <dbReference type="PROSITE-ProRule" id="PRU00560"/>
    </source>
</evidence>
<gene>
    <name evidence="11" type="ORF">J3998_07410</name>
</gene>
<dbReference type="Gene3D" id="3.40.50.300">
    <property type="entry name" value="P-loop containing nucleotide triphosphate hydrolases"/>
    <property type="match status" value="3"/>
</dbReference>
<sequence length="947" mass="108793">MPDDQHSVVYSEQKLCHRQRCLQLHPDYLLIDDGNNRQQLDYLAIQRVYRSIGLVMDELVVTTEQGSFRLMHLASPKSREFVAHLNYQIRQSIKQKLKMTNLPNNAEFSGLQAFSGQQYLSQGLVQNFLAQLDKHSGALLAHPYFVKLGKEDFSSNEQSLWQQVQLWQQLIHADNQTIIDYNHAYTQQEIERYQELFSQVESYPLTEEQQRAVVCEEDRQLLIASAGSGKSSTLVAKVAYLLKKGLAQPHQICVLAYNEEAARSISERIAKMQNKLQLFCDGQQLQGQCYSATFHALGLAVLRAQGQNVALSSLASANRNEMMAYLQSKVESLLQEEDFAHSWYDYLALAKKPRPNLFAFKTQKAYYDYLSQMGASYAASKEGKKRPIFTALNGTKVSSMETLMIANWLVSQGVEFRYLQPLSGSKNRNALADFYFPRADLYHFHFALNAEKKWPIFLSDYGSFIDKKRKAAQRFKADYIETTSAQFDDGTILQTLKQQLHDEGVEFNPLSNNELAQLVNKQYQPEDDLPIFEAFLRHFKANGGDTSAFDQELAQTEVNDPIRTTLFLEIFKPLYQAYQDDLQSVGQIDFNDQINLACEQLENRQFVHPFTYILVDEFQDISQDRKRLLQALLNQNSQCKLMAVGDDWQSIYRFSGADIDIMTHFSNHFDYAATNYLTQTFRCYQGIADVAAQFVQQNPEQLRKEVKAHADINVDQVRIEAYESESDQLDWVQKLLWRLNSTAEKRGIQLSVYLLARYHRQRPDNLLNYQARYSSLQIQFKTIHASKGLEADYVILMGLESGSYGFPSERSDDPILHLVIPQPEAFSHAEERRLLYVALTRAKRGVFVLSNAVDRSEFVTQLGNIERVQMSDKLVEVELCPKCHSGKMQERRGPYSIFLGCSNYPACDHSEKKICPKCETGYMAARESEHGRFYGCSTYPKCDYIDQ</sequence>
<dbReference type="Gene3D" id="3.30.65.10">
    <property type="entry name" value="Bacterial Topoisomerase I, domain 1"/>
    <property type="match status" value="2"/>
</dbReference>
<dbReference type="PANTHER" id="PTHR11070:SF63">
    <property type="entry name" value="DNA HELICASE IV"/>
    <property type="match status" value="1"/>
</dbReference>
<keyword evidence="3 9" id="KW-0347">Helicase</keyword>
<evidence type="ECO:0000313" key="11">
    <source>
        <dbReference type="EMBL" id="MBO1927403.1"/>
    </source>
</evidence>
<evidence type="ECO:0000256" key="1">
    <source>
        <dbReference type="ARBA" id="ARBA00022741"/>
    </source>
</evidence>
<dbReference type="Pfam" id="PF01396">
    <property type="entry name" value="Zn_ribbon_Top1"/>
    <property type="match status" value="2"/>
</dbReference>
<evidence type="ECO:0000256" key="5">
    <source>
        <dbReference type="ARBA" id="ARBA00023235"/>
    </source>
</evidence>
<dbReference type="EMBL" id="JAGETV010000011">
    <property type="protein sequence ID" value="MBO1927403.1"/>
    <property type="molecule type" value="Genomic_DNA"/>
</dbReference>
<evidence type="ECO:0000256" key="6">
    <source>
        <dbReference type="ARBA" id="ARBA00034617"/>
    </source>
</evidence>
<dbReference type="CDD" id="cd18807">
    <property type="entry name" value="SF1_C_UvrD"/>
    <property type="match status" value="1"/>
</dbReference>
<dbReference type="InterPro" id="IPR014016">
    <property type="entry name" value="UvrD-like_ATP-bd"/>
</dbReference>
<evidence type="ECO:0000256" key="7">
    <source>
        <dbReference type="ARBA" id="ARBA00034808"/>
    </source>
</evidence>
<dbReference type="Proteomes" id="UP000664835">
    <property type="component" value="Unassembled WGS sequence"/>
</dbReference>
<dbReference type="Pfam" id="PF00580">
    <property type="entry name" value="UvrD-helicase"/>
    <property type="match status" value="2"/>
</dbReference>
<evidence type="ECO:0000256" key="3">
    <source>
        <dbReference type="ARBA" id="ARBA00022806"/>
    </source>
</evidence>
<comment type="catalytic activity">
    <reaction evidence="8">
        <text>ATP + H2O = ADP + phosphate + H(+)</text>
        <dbReference type="Rhea" id="RHEA:13065"/>
        <dbReference type="ChEBI" id="CHEBI:15377"/>
        <dbReference type="ChEBI" id="CHEBI:15378"/>
        <dbReference type="ChEBI" id="CHEBI:30616"/>
        <dbReference type="ChEBI" id="CHEBI:43474"/>
        <dbReference type="ChEBI" id="CHEBI:456216"/>
        <dbReference type="EC" id="5.6.2.4"/>
    </reaction>
</comment>
<protein>
    <recommendedName>
        <fullName evidence="7">DNA 3'-5' helicase</fullName>
        <ecNumber evidence="7">5.6.2.4</ecNumber>
    </recommendedName>
</protein>
<keyword evidence="12" id="KW-1185">Reference proteome</keyword>
<evidence type="ECO:0000256" key="8">
    <source>
        <dbReference type="ARBA" id="ARBA00048988"/>
    </source>
</evidence>
<feature type="binding site" evidence="9">
    <location>
        <begin position="224"/>
        <end position="231"/>
    </location>
    <ligand>
        <name>ATP</name>
        <dbReference type="ChEBI" id="CHEBI:30616"/>
    </ligand>
</feature>
<dbReference type="InterPro" id="IPR027417">
    <property type="entry name" value="P-loop_NTPase"/>
</dbReference>
<keyword evidence="2 9" id="KW-0378">Hydrolase</keyword>
<keyword evidence="5" id="KW-0413">Isomerase</keyword>
<dbReference type="PANTHER" id="PTHR11070">
    <property type="entry name" value="UVRD / RECB / PCRA DNA HELICASE FAMILY MEMBER"/>
    <property type="match status" value="1"/>
</dbReference>
<dbReference type="SUPFAM" id="SSF57783">
    <property type="entry name" value="Zinc beta-ribbon"/>
    <property type="match status" value="2"/>
</dbReference>
<evidence type="ECO:0000256" key="2">
    <source>
        <dbReference type="ARBA" id="ARBA00022801"/>
    </source>
</evidence>
<reference evidence="11 12" key="1">
    <citation type="submission" date="2021-03" db="EMBL/GenBank/DDBJ databases">
        <title>Thiomicrorhabdus sp.nov.,novel sulfur-oxidizing bacteria isolated from coastal sediment.</title>
        <authorList>
            <person name="Liu X."/>
        </authorList>
    </citation>
    <scope>NUCLEOTIDE SEQUENCE [LARGE SCALE GENOMIC DNA]</scope>
    <source>
        <strain evidence="11 12">6S2-11</strain>
    </source>
</reference>
<dbReference type="SUPFAM" id="SSF52540">
    <property type="entry name" value="P-loop containing nucleoside triphosphate hydrolases"/>
    <property type="match status" value="1"/>
</dbReference>
<dbReference type="RefSeq" id="WP_208149400.1">
    <property type="nucleotide sequence ID" value="NZ_JAGETV010000011.1"/>
</dbReference>
<dbReference type="InterPro" id="IPR013498">
    <property type="entry name" value="Topo_IA_Znf"/>
</dbReference>
<evidence type="ECO:0000259" key="10">
    <source>
        <dbReference type="PROSITE" id="PS51198"/>
    </source>
</evidence>
<feature type="domain" description="UvrD-like helicase ATP-binding" evidence="10">
    <location>
        <begin position="203"/>
        <end position="684"/>
    </location>
</feature>
<dbReference type="Pfam" id="PF13361">
    <property type="entry name" value="UvrD_C"/>
    <property type="match status" value="1"/>
</dbReference>
<comment type="caution">
    <text evidence="11">The sequence shown here is derived from an EMBL/GenBank/DDBJ whole genome shotgun (WGS) entry which is preliminary data.</text>
</comment>
<keyword evidence="4 9" id="KW-0067">ATP-binding</keyword>
<name>A0ABS3Q4Z7_9GAMM</name>
<dbReference type="InterPro" id="IPR014017">
    <property type="entry name" value="DNA_helicase_UvrD-like_C"/>
</dbReference>
<dbReference type="InterPro" id="IPR000212">
    <property type="entry name" value="DNA_helicase_UvrD/REP"/>
</dbReference>
<accession>A0ABS3Q4Z7</accession>
<evidence type="ECO:0000256" key="4">
    <source>
        <dbReference type="ARBA" id="ARBA00022840"/>
    </source>
</evidence>
<comment type="catalytic activity">
    <reaction evidence="6">
        <text>Couples ATP hydrolysis with the unwinding of duplex DNA by translocating in the 3'-5' direction.</text>
        <dbReference type="EC" id="5.6.2.4"/>
    </reaction>
</comment>
<dbReference type="PROSITE" id="PS51198">
    <property type="entry name" value="UVRD_HELICASE_ATP_BIND"/>
    <property type="match status" value="1"/>
</dbReference>
<evidence type="ECO:0000313" key="12">
    <source>
        <dbReference type="Proteomes" id="UP000664835"/>
    </source>
</evidence>
<keyword evidence="1 9" id="KW-0547">Nucleotide-binding</keyword>
<organism evidence="11 12">
    <name type="scientific">Thiomicrorhabdus marina</name>
    <dbReference type="NCBI Taxonomy" id="2818442"/>
    <lineage>
        <taxon>Bacteria</taxon>
        <taxon>Pseudomonadati</taxon>
        <taxon>Pseudomonadota</taxon>
        <taxon>Gammaproteobacteria</taxon>
        <taxon>Thiotrichales</taxon>
        <taxon>Piscirickettsiaceae</taxon>
        <taxon>Thiomicrorhabdus</taxon>
    </lineage>
</organism>
<proteinExistence type="predicted"/>